<feature type="domain" description="DUF1206" evidence="2">
    <location>
        <begin position="117"/>
        <end position="182"/>
    </location>
</feature>
<evidence type="ECO:0000313" key="4">
    <source>
        <dbReference type="Proteomes" id="UP000465241"/>
    </source>
</evidence>
<gene>
    <name evidence="3" type="ORF">MMUR_32660</name>
</gene>
<organism evidence="3 4">
    <name type="scientific">Mycolicibacterium murale</name>
    <dbReference type="NCBI Taxonomy" id="182220"/>
    <lineage>
        <taxon>Bacteria</taxon>
        <taxon>Bacillati</taxon>
        <taxon>Actinomycetota</taxon>
        <taxon>Actinomycetes</taxon>
        <taxon>Mycobacteriales</taxon>
        <taxon>Mycobacteriaceae</taxon>
        <taxon>Mycolicibacterium</taxon>
    </lineage>
</organism>
<feature type="transmembrane region" description="Helical" evidence="1">
    <location>
        <begin position="21"/>
        <end position="42"/>
    </location>
</feature>
<proteinExistence type="predicted"/>
<feature type="transmembrane region" description="Helical" evidence="1">
    <location>
        <begin position="158"/>
        <end position="179"/>
    </location>
</feature>
<feature type="transmembrane region" description="Helical" evidence="1">
    <location>
        <begin position="247"/>
        <end position="270"/>
    </location>
</feature>
<protein>
    <submittedName>
        <fullName evidence="3">Membrane protein</fullName>
    </submittedName>
</protein>
<dbReference type="AlphaFoldDB" id="A0A7I9WP58"/>
<evidence type="ECO:0000313" key="3">
    <source>
        <dbReference type="EMBL" id="GFG59130.1"/>
    </source>
</evidence>
<comment type="caution">
    <text evidence="3">The sequence shown here is derived from an EMBL/GenBank/DDBJ whole genome shotgun (WGS) entry which is preliminary data.</text>
</comment>
<keyword evidence="1" id="KW-0812">Transmembrane</keyword>
<keyword evidence="1" id="KW-1133">Transmembrane helix</keyword>
<evidence type="ECO:0000259" key="2">
    <source>
        <dbReference type="Pfam" id="PF06724"/>
    </source>
</evidence>
<keyword evidence="4" id="KW-1185">Reference proteome</keyword>
<dbReference type="EMBL" id="BLKT01000003">
    <property type="protein sequence ID" value="GFG59130.1"/>
    <property type="molecule type" value="Genomic_DNA"/>
</dbReference>
<accession>A0A7I9WP58</accession>
<feature type="transmembrane region" description="Helical" evidence="1">
    <location>
        <begin position="62"/>
        <end position="87"/>
    </location>
</feature>
<reference evidence="3 4" key="1">
    <citation type="journal article" date="2019" name="Emerg. Microbes Infect.">
        <title>Comprehensive subspecies identification of 175 nontuberculous mycobacteria species based on 7547 genomic profiles.</title>
        <authorList>
            <person name="Matsumoto Y."/>
            <person name="Kinjo T."/>
            <person name="Motooka D."/>
            <person name="Nabeya D."/>
            <person name="Jung N."/>
            <person name="Uechi K."/>
            <person name="Horii T."/>
            <person name="Iida T."/>
            <person name="Fujita J."/>
            <person name="Nakamura S."/>
        </authorList>
    </citation>
    <scope>NUCLEOTIDE SEQUENCE [LARGE SCALE GENOMIC DNA]</scope>
    <source>
        <strain evidence="3 4">JCM 13392</strain>
    </source>
</reference>
<dbReference type="Pfam" id="PF06724">
    <property type="entry name" value="DUF1206"/>
    <property type="match status" value="3"/>
</dbReference>
<dbReference type="InterPro" id="IPR009597">
    <property type="entry name" value="DUF1206"/>
</dbReference>
<feature type="transmembrane region" description="Helical" evidence="1">
    <location>
        <begin position="206"/>
        <end position="227"/>
    </location>
</feature>
<dbReference type="Proteomes" id="UP000465241">
    <property type="component" value="Unassembled WGS sequence"/>
</dbReference>
<evidence type="ECO:0000256" key="1">
    <source>
        <dbReference type="SAM" id="Phobius"/>
    </source>
</evidence>
<feature type="domain" description="DUF1206" evidence="2">
    <location>
        <begin position="204"/>
        <end position="272"/>
    </location>
</feature>
<name>A0A7I9WP58_9MYCO</name>
<feature type="domain" description="DUF1206" evidence="2">
    <location>
        <begin position="25"/>
        <end position="93"/>
    </location>
</feature>
<feature type="transmembrane region" description="Helical" evidence="1">
    <location>
        <begin position="118"/>
        <end position="138"/>
    </location>
</feature>
<sequence length="275" mass="27919">MVDNRVHGAVDRATNTTAFEYAARAGYATSGVLHLLLGYIIVRLAFGGGGASQNADQSGALATLASSGGGAVSLWLAAIGLFGLAAWRLAETVVGSHPNEPTDDDKGAKKQFKRAKSLALAIVYCGLAVSAIRFATGSGQNSGQQNSGMSAQLMQSTWGKAVLIIVGLVVIGVGGYHVYKGASEKFLDDLKVSGGSVITPLGKVGYIAKGVVLAGAGLLVIFATLTADPAKASGIDAAVKTLGEAPFGQFLLVAAAVGFAAYGAFCFAMARYARL</sequence>
<dbReference type="RefSeq" id="WP_193489754.1">
    <property type="nucleotide sequence ID" value="NZ_BAAAMC010000018.1"/>
</dbReference>
<keyword evidence="1" id="KW-0472">Membrane</keyword>